<protein>
    <recommendedName>
        <fullName evidence="1">YjiS-like domain-containing protein</fullName>
    </recommendedName>
</protein>
<proteinExistence type="predicted"/>
<dbReference type="STRING" id="74348.SAMN04488523_10670"/>
<gene>
    <name evidence="2" type="ORF">SAMN04488523_10670</name>
</gene>
<dbReference type="Proteomes" id="UP000198977">
    <property type="component" value="Unassembled WGS sequence"/>
</dbReference>
<reference evidence="3" key="1">
    <citation type="submission" date="2016-10" db="EMBL/GenBank/DDBJ databases">
        <authorList>
            <person name="Varghese N."/>
            <person name="Submissions S."/>
        </authorList>
    </citation>
    <scope>NUCLEOTIDE SEQUENCE [LARGE SCALE GENOMIC DNA]</scope>
    <source>
        <strain evidence="3">DSM 11443</strain>
    </source>
</reference>
<feature type="domain" description="YjiS-like" evidence="1">
    <location>
        <begin position="26"/>
        <end position="61"/>
    </location>
</feature>
<dbReference type="Pfam" id="PF06568">
    <property type="entry name" value="YjiS-like"/>
    <property type="match status" value="1"/>
</dbReference>
<name>A0A1I1Z6X7_9RHOB</name>
<evidence type="ECO:0000259" key="1">
    <source>
        <dbReference type="Pfam" id="PF06568"/>
    </source>
</evidence>
<evidence type="ECO:0000313" key="3">
    <source>
        <dbReference type="Proteomes" id="UP000198977"/>
    </source>
</evidence>
<dbReference type="EMBL" id="FOMW01000006">
    <property type="protein sequence ID" value="SFE27546.1"/>
    <property type="molecule type" value="Genomic_DNA"/>
</dbReference>
<accession>A0A1I1Z6X7</accession>
<dbReference type="OrthoDB" id="8244198at2"/>
<dbReference type="AlphaFoldDB" id="A0A1I1Z6X7"/>
<dbReference type="InterPro" id="IPR009506">
    <property type="entry name" value="YjiS-like"/>
</dbReference>
<dbReference type="RefSeq" id="WP_093923638.1">
    <property type="nucleotide sequence ID" value="NZ_FOMW01000006.1"/>
</dbReference>
<keyword evidence="3" id="KW-1185">Reference proteome</keyword>
<sequence length="73" mass="8286">MAYVNTTSATTPSFFARIGTAFDAMATRYKQHRMYRQTFDGLSALSNRELADLGLNRSELRFVAWESSRSQAD</sequence>
<evidence type="ECO:0000313" key="2">
    <source>
        <dbReference type="EMBL" id="SFE27546.1"/>
    </source>
</evidence>
<organism evidence="2 3">
    <name type="scientific">Sulfitobacter brevis</name>
    <dbReference type="NCBI Taxonomy" id="74348"/>
    <lineage>
        <taxon>Bacteria</taxon>
        <taxon>Pseudomonadati</taxon>
        <taxon>Pseudomonadota</taxon>
        <taxon>Alphaproteobacteria</taxon>
        <taxon>Rhodobacterales</taxon>
        <taxon>Roseobacteraceae</taxon>
        <taxon>Sulfitobacter</taxon>
    </lineage>
</organism>